<gene>
    <name evidence="3" type="ORF">CVLEPA_LOCUS23371</name>
</gene>
<evidence type="ECO:0000313" key="4">
    <source>
        <dbReference type="Proteomes" id="UP001642483"/>
    </source>
</evidence>
<accession>A0ABP0GGA6</accession>
<evidence type="ECO:0000256" key="2">
    <source>
        <dbReference type="SAM" id="SignalP"/>
    </source>
</evidence>
<organism evidence="3 4">
    <name type="scientific">Clavelina lepadiformis</name>
    <name type="common">Light-bulb sea squirt</name>
    <name type="synonym">Ascidia lepadiformis</name>
    <dbReference type="NCBI Taxonomy" id="159417"/>
    <lineage>
        <taxon>Eukaryota</taxon>
        <taxon>Metazoa</taxon>
        <taxon>Chordata</taxon>
        <taxon>Tunicata</taxon>
        <taxon>Ascidiacea</taxon>
        <taxon>Aplousobranchia</taxon>
        <taxon>Clavelinidae</taxon>
        <taxon>Clavelina</taxon>
    </lineage>
</organism>
<feature type="signal peptide" evidence="2">
    <location>
        <begin position="1"/>
        <end position="24"/>
    </location>
</feature>
<keyword evidence="2" id="KW-0732">Signal</keyword>
<comment type="caution">
    <text evidence="3">The sequence shown here is derived from an EMBL/GenBank/DDBJ whole genome shotgun (WGS) entry which is preliminary data.</text>
</comment>
<dbReference type="EMBL" id="CAWYQH010000119">
    <property type="protein sequence ID" value="CAK8690801.1"/>
    <property type="molecule type" value="Genomic_DNA"/>
</dbReference>
<dbReference type="PANTHER" id="PTHR35559:SF1">
    <property type="entry name" value="CHITIN-BINDING TYPE-4 DOMAIN-CONTAINING PROTEIN"/>
    <property type="match status" value="1"/>
</dbReference>
<dbReference type="Proteomes" id="UP001642483">
    <property type="component" value="Unassembled WGS sequence"/>
</dbReference>
<reference evidence="3 4" key="1">
    <citation type="submission" date="2024-02" db="EMBL/GenBank/DDBJ databases">
        <authorList>
            <person name="Daric V."/>
            <person name="Darras S."/>
        </authorList>
    </citation>
    <scope>NUCLEOTIDE SEQUENCE [LARGE SCALE GENOMIC DNA]</scope>
</reference>
<feature type="region of interest" description="Disordered" evidence="1">
    <location>
        <begin position="340"/>
        <end position="373"/>
    </location>
</feature>
<evidence type="ECO:0000313" key="3">
    <source>
        <dbReference type="EMBL" id="CAK8690801.1"/>
    </source>
</evidence>
<proteinExistence type="predicted"/>
<feature type="compositionally biased region" description="Low complexity" evidence="1">
    <location>
        <begin position="289"/>
        <end position="320"/>
    </location>
</feature>
<sequence length="503" mass="55344">MSLETRIILLTCAVNLLQIYSVAGHSWLTCTDYTEKNGATWDPSKCRGFPRDAARFAPKTGTFGFDTGYDHLPGDSNACRGRRTSSSYTSDHPMAVYYPGQQVVLVHPMKNHGADVACGSKWIPDSGSWIYRSGVNPSTDLTLTQFRRNLVFDLGRSPSGKDFGNDDSLSSVYPKSGFQNAPNFCQGTDKAMATYSFNVPKNLRPGLYTFIWMWAFNSANNVYSTCFEVEIVPNKAARDASIRAGGITDFSEPCGGITSNPNVMGNSNPGCSSDGGPSSYAAIPGQAPTTTTTQSATTTTQLRTDSYDYTTPYPDYPDYITPYPDYSTGYPDYSTPYPDYSFYSSTESPDNGYNGGNGNGNSKQTTSTTPATTTTTSFFNRLIGPSTARPSPAEPNNVRLSIKVHMKSTQFAGELWLPFAQDGTLRRYITVDFTCDVELASFWNCRTLPNEDARRKNHFEVVQSGTLELDTNRIFYHVSFTEPCDLSNHAPVARLIREEIKAT</sequence>
<keyword evidence="4" id="KW-1185">Reference proteome</keyword>
<protein>
    <submittedName>
        <fullName evidence="3">Uncharacterized protein</fullName>
    </submittedName>
</protein>
<feature type="chain" id="PRO_5045941286" evidence="2">
    <location>
        <begin position="25"/>
        <end position="503"/>
    </location>
</feature>
<name>A0ABP0GGA6_CLALP</name>
<dbReference type="PANTHER" id="PTHR35559">
    <property type="entry name" value="CHITIN-BINDING TYPE-4 DOMAIN-CONTAINING PROTEIN"/>
    <property type="match status" value="1"/>
</dbReference>
<evidence type="ECO:0000256" key="1">
    <source>
        <dbReference type="SAM" id="MobiDB-lite"/>
    </source>
</evidence>
<feature type="region of interest" description="Disordered" evidence="1">
    <location>
        <begin position="285"/>
        <end position="320"/>
    </location>
</feature>
<dbReference type="Gene3D" id="2.70.50.70">
    <property type="match status" value="1"/>
</dbReference>